<evidence type="ECO:0008006" key="3">
    <source>
        <dbReference type="Google" id="ProtNLM"/>
    </source>
</evidence>
<evidence type="ECO:0000313" key="1">
    <source>
        <dbReference type="EMBL" id="GJE90253.1"/>
    </source>
</evidence>
<dbReference type="Proteomes" id="UP000703269">
    <property type="component" value="Unassembled WGS sequence"/>
</dbReference>
<dbReference type="Gene3D" id="6.10.140.2220">
    <property type="match status" value="1"/>
</dbReference>
<dbReference type="EMBL" id="BPQB01000016">
    <property type="protein sequence ID" value="GJE90253.1"/>
    <property type="molecule type" value="Genomic_DNA"/>
</dbReference>
<accession>A0A9P3LDE3</accession>
<dbReference type="SUPFAM" id="SSF144232">
    <property type="entry name" value="HIT/MYND zinc finger-like"/>
    <property type="match status" value="1"/>
</dbReference>
<keyword evidence="2" id="KW-1185">Reference proteome</keyword>
<proteinExistence type="predicted"/>
<dbReference type="OrthoDB" id="2804601at2759"/>
<reference evidence="1 2" key="1">
    <citation type="submission" date="2021-08" db="EMBL/GenBank/DDBJ databases">
        <title>Draft Genome Sequence of Phanerochaete sordida strain YK-624.</title>
        <authorList>
            <person name="Mori T."/>
            <person name="Dohra H."/>
            <person name="Suzuki T."/>
            <person name="Kawagishi H."/>
            <person name="Hirai H."/>
        </authorList>
    </citation>
    <scope>NUCLEOTIDE SEQUENCE [LARGE SCALE GENOMIC DNA]</scope>
    <source>
        <strain evidence="1 2">YK-624</strain>
    </source>
</reference>
<name>A0A9P3LDE3_9APHY</name>
<evidence type="ECO:0000313" key="2">
    <source>
        <dbReference type="Proteomes" id="UP000703269"/>
    </source>
</evidence>
<comment type="caution">
    <text evidence="1">The sequence shown here is derived from an EMBL/GenBank/DDBJ whole genome shotgun (WGS) entry which is preliminary data.</text>
</comment>
<sequence length="134" mass="15693">MEGTDAPWPDDRSRLAPLRQHTHCVWRGSAVEAEARRALRDLPQWREPLAIWRRLWRLMPPDARDDDAQGTRRSVRRACSSGVSSASARTHVWRPTHPLKVRKGCWVVAYCSDKYQMSDWEQGEHRGACRRQEY</sequence>
<protein>
    <recommendedName>
        <fullName evidence="3">MYND-type domain-containing protein</fullName>
    </recommendedName>
</protein>
<dbReference type="AlphaFoldDB" id="A0A9P3LDE3"/>
<gene>
    <name evidence="1" type="ORF">PsYK624_063820</name>
</gene>
<organism evidence="1 2">
    <name type="scientific">Phanerochaete sordida</name>
    <dbReference type="NCBI Taxonomy" id="48140"/>
    <lineage>
        <taxon>Eukaryota</taxon>
        <taxon>Fungi</taxon>
        <taxon>Dikarya</taxon>
        <taxon>Basidiomycota</taxon>
        <taxon>Agaricomycotina</taxon>
        <taxon>Agaricomycetes</taxon>
        <taxon>Polyporales</taxon>
        <taxon>Phanerochaetaceae</taxon>
        <taxon>Phanerochaete</taxon>
    </lineage>
</organism>